<feature type="domain" description="WDR36/Utp21 N-terminal" evidence="4">
    <location>
        <begin position="76"/>
        <end position="351"/>
    </location>
</feature>
<organism evidence="5 6">
    <name type="scientific">Athelia psychrophila</name>
    <dbReference type="NCBI Taxonomy" id="1759441"/>
    <lineage>
        <taxon>Eukaryota</taxon>
        <taxon>Fungi</taxon>
        <taxon>Dikarya</taxon>
        <taxon>Basidiomycota</taxon>
        <taxon>Agaricomycotina</taxon>
        <taxon>Agaricomycetes</taxon>
        <taxon>Agaricomycetidae</taxon>
        <taxon>Atheliales</taxon>
        <taxon>Atheliaceae</taxon>
        <taxon>Athelia</taxon>
    </lineage>
</organism>
<dbReference type="PANTHER" id="PTHR22840">
    <property type="entry name" value="WD REPEAT-CONTAINING PROTEIN 36"/>
    <property type="match status" value="1"/>
</dbReference>
<evidence type="ECO:0000313" key="6">
    <source>
        <dbReference type="Proteomes" id="UP000076532"/>
    </source>
</evidence>
<dbReference type="GO" id="GO:0006364">
    <property type="term" value="P:rRNA processing"/>
    <property type="evidence" value="ECO:0007669"/>
    <property type="project" value="InterPro"/>
</dbReference>
<evidence type="ECO:0000313" key="5">
    <source>
        <dbReference type="EMBL" id="KZP12574.1"/>
    </source>
</evidence>
<feature type="domain" description="WDR36/Utp21 C-terminal" evidence="3">
    <location>
        <begin position="750"/>
        <end position="948"/>
    </location>
</feature>
<dbReference type="InterPro" id="IPR001680">
    <property type="entry name" value="WD40_rpt"/>
</dbReference>
<dbReference type="SMART" id="SM00320">
    <property type="entry name" value="WD40"/>
    <property type="match status" value="9"/>
</dbReference>
<feature type="region of interest" description="Disordered" evidence="2">
    <location>
        <begin position="1"/>
        <end position="30"/>
    </location>
</feature>
<evidence type="ECO:0000259" key="3">
    <source>
        <dbReference type="Pfam" id="PF04192"/>
    </source>
</evidence>
<dbReference type="PANTHER" id="PTHR22840:SF12">
    <property type="entry name" value="WD REPEAT-CONTAINING PROTEIN 36"/>
    <property type="match status" value="1"/>
</dbReference>
<dbReference type="InterPro" id="IPR059157">
    <property type="entry name" value="WDR36-Utp21_N"/>
</dbReference>
<proteinExistence type="predicted"/>
<dbReference type="GO" id="GO:0034388">
    <property type="term" value="C:Pwp2p-containing subcomplex of 90S preribosome"/>
    <property type="evidence" value="ECO:0007669"/>
    <property type="project" value="TreeGrafter"/>
</dbReference>
<dbReference type="Proteomes" id="UP000076532">
    <property type="component" value="Unassembled WGS sequence"/>
</dbReference>
<dbReference type="Pfam" id="PF25168">
    <property type="entry name" value="Beta-prop_WDR36-Utp21_2nd"/>
    <property type="match status" value="1"/>
</dbReference>
<keyword evidence="1" id="KW-0853">WD repeat</keyword>
<feature type="repeat" description="WD" evidence="1">
    <location>
        <begin position="620"/>
        <end position="661"/>
    </location>
</feature>
<dbReference type="GO" id="GO:0032040">
    <property type="term" value="C:small-subunit processome"/>
    <property type="evidence" value="ECO:0007669"/>
    <property type="project" value="InterPro"/>
</dbReference>
<dbReference type="EMBL" id="KV417645">
    <property type="protein sequence ID" value="KZP12574.1"/>
    <property type="molecule type" value="Genomic_DNA"/>
</dbReference>
<dbReference type="STRING" id="436010.A0A166BEV6"/>
<dbReference type="PROSITE" id="PS50082">
    <property type="entry name" value="WD_REPEATS_2"/>
    <property type="match status" value="2"/>
</dbReference>
<sequence>MVSLNTQIVSDDPAAARPRKRLRPDANLSPEPLKISKEPRLFAPFRALGLITNHVPFILQTRSHKGATDGPRINLLTCLGKAWAMWEGGKMGLLFVGPDAADMISSMAMEGDAVWAAAGPSVIKYIRGKEVSRLTNPFGSTMSSILIFGTQLIGLTEDGGRMLIWDTTEQELQSTVDFDPGFTATLVLHPATYLNKVLVASSEGEMQLWNIRTQMCIHKFPSSSLLTAATPNTSKAITALTQSPAIDVVGVGFISGEISVYDVRADERLMRMSMDGGGVRALGFRSDGHPILASASSAGHIALWDLNSGGRLLHMIRGAHDGAISAVEWVPGQPILISSGEDNSVKQWLFDSPTAAPRLLKFRTGHQAPPHLIRYYGEDGKQLLTASRDRSVRCTSVVRDSRSFEMSQGSLARKASTLSIPLASLKFPPVTNLSFSSARTKDWDDVLTAHTDETFARTWTVLGKKLGKYSLGFVDVSTKKGPVGSVKAVCVTACGNFGIGGSSTGDIHMWNMQSGIKRKTFNVGPCPVELRASLSTKKNGQRTITGLASDSLNRLVIASTLDGTISFFDFHSTKLEHTMILPSAAVSILLQRDSGLLAVVCDDMVVRIVDIETRRVVRELGGSRGRVLDIAFSPDSRWLVTTSLDSIIRTYDVPTGRLIDAFRTPSVATSIAFSPTNDFLATAHVDSVGVYLWANRAQYAEVSFQTVAHDDVIDVSLPSMQGDAEDEALEALAALTVEDTPPDIFSTPAQLDGELVTLTLLPRSRWQTLLNLEVIQQRNKPKEPPKAPEKAPFFLPTLPGVETRFAIEYKTDNKAEESTRRLDKLAAQSHSVFVQNLEAEDAHGNYETFFNFAKTLSPAALDLELHSLSTLDHLRLFLRALTSRLKSHRDFEAVQTLQNVFLRIHADVIIANEEVQGELKSLADVQRQESERVLELIASSLGTLGFVRDTL</sequence>
<evidence type="ECO:0000259" key="4">
    <source>
        <dbReference type="Pfam" id="PF25171"/>
    </source>
</evidence>
<dbReference type="AlphaFoldDB" id="A0A166BEV6"/>
<dbReference type="OrthoDB" id="10250769at2759"/>
<dbReference type="InterPro" id="IPR015943">
    <property type="entry name" value="WD40/YVTN_repeat-like_dom_sf"/>
</dbReference>
<feature type="repeat" description="WD" evidence="1">
    <location>
        <begin position="317"/>
        <end position="348"/>
    </location>
</feature>
<evidence type="ECO:0000256" key="1">
    <source>
        <dbReference type="PROSITE-ProRule" id="PRU00221"/>
    </source>
</evidence>
<dbReference type="InterPro" id="IPR011047">
    <property type="entry name" value="Quinoprotein_ADH-like_sf"/>
</dbReference>
<dbReference type="SUPFAM" id="SSF50998">
    <property type="entry name" value="Quinoprotein alcohol dehydrogenase-like"/>
    <property type="match status" value="1"/>
</dbReference>
<keyword evidence="6" id="KW-1185">Reference proteome</keyword>
<dbReference type="InterPro" id="IPR036322">
    <property type="entry name" value="WD40_repeat_dom_sf"/>
</dbReference>
<gene>
    <name evidence="5" type="ORF">FIBSPDRAFT_1049959</name>
</gene>
<reference evidence="5 6" key="1">
    <citation type="journal article" date="2016" name="Mol. Biol. Evol.">
        <title>Comparative Genomics of Early-Diverging Mushroom-Forming Fungi Provides Insights into the Origins of Lignocellulose Decay Capabilities.</title>
        <authorList>
            <person name="Nagy L.G."/>
            <person name="Riley R."/>
            <person name="Tritt A."/>
            <person name="Adam C."/>
            <person name="Daum C."/>
            <person name="Floudas D."/>
            <person name="Sun H."/>
            <person name="Yadav J.S."/>
            <person name="Pangilinan J."/>
            <person name="Larsson K.H."/>
            <person name="Matsuura K."/>
            <person name="Barry K."/>
            <person name="Labutti K."/>
            <person name="Kuo R."/>
            <person name="Ohm R.A."/>
            <person name="Bhattacharya S.S."/>
            <person name="Shirouzu T."/>
            <person name="Yoshinaga Y."/>
            <person name="Martin F.M."/>
            <person name="Grigoriev I.V."/>
            <person name="Hibbett D.S."/>
        </authorList>
    </citation>
    <scope>NUCLEOTIDE SEQUENCE [LARGE SCALE GENOMIC DNA]</scope>
    <source>
        <strain evidence="5 6">CBS 109695</strain>
    </source>
</reference>
<dbReference type="Pfam" id="PF04192">
    <property type="entry name" value="Utp21"/>
    <property type="match status" value="1"/>
</dbReference>
<dbReference type="InterPro" id="IPR007319">
    <property type="entry name" value="WDR36/Utp21_C"/>
</dbReference>
<protein>
    <submittedName>
        <fullName evidence="5">Utp21-domain-containing protein</fullName>
    </submittedName>
</protein>
<dbReference type="Pfam" id="PF25171">
    <property type="entry name" value="Beta-prop_WDR36-Utp21_1st"/>
    <property type="match status" value="1"/>
</dbReference>
<dbReference type="SUPFAM" id="SSF50978">
    <property type="entry name" value="WD40 repeat-like"/>
    <property type="match status" value="1"/>
</dbReference>
<evidence type="ECO:0000256" key="2">
    <source>
        <dbReference type="SAM" id="MobiDB-lite"/>
    </source>
</evidence>
<dbReference type="Gene3D" id="2.130.10.10">
    <property type="entry name" value="YVTN repeat-like/Quinoprotein amine dehydrogenase"/>
    <property type="match status" value="2"/>
</dbReference>
<accession>A0A166BEV6</accession>
<dbReference type="PROSITE" id="PS50294">
    <property type="entry name" value="WD_REPEATS_REGION"/>
    <property type="match status" value="1"/>
</dbReference>
<name>A0A166BEV6_9AGAM</name>